<keyword evidence="1" id="KW-0472">Membrane</keyword>
<name>A0A430FW91_9BIFI</name>
<reference evidence="2 3" key="1">
    <citation type="submission" date="2018-09" db="EMBL/GenBank/DDBJ databases">
        <title>Characterization of the phylogenetic diversity of five novel species belonging to the genus Bifidobacterium.</title>
        <authorList>
            <person name="Lugli G.A."/>
            <person name="Duranti S."/>
            <person name="Milani C."/>
        </authorList>
    </citation>
    <scope>NUCLEOTIDE SEQUENCE [LARGE SCALE GENOMIC DNA]</scope>
    <source>
        <strain evidence="2 3">2033B</strain>
    </source>
</reference>
<evidence type="ECO:0000313" key="2">
    <source>
        <dbReference type="EMBL" id="RSX58448.1"/>
    </source>
</evidence>
<accession>A0A430FW91</accession>
<keyword evidence="3" id="KW-1185">Reference proteome</keyword>
<evidence type="ECO:0000313" key="3">
    <source>
        <dbReference type="Proteomes" id="UP000287470"/>
    </source>
</evidence>
<feature type="transmembrane region" description="Helical" evidence="1">
    <location>
        <begin position="337"/>
        <end position="357"/>
    </location>
</feature>
<keyword evidence="1" id="KW-1133">Transmembrane helix</keyword>
<feature type="transmembrane region" description="Helical" evidence="1">
    <location>
        <begin position="262"/>
        <end position="282"/>
    </location>
</feature>
<feature type="transmembrane region" description="Helical" evidence="1">
    <location>
        <begin position="62"/>
        <end position="84"/>
    </location>
</feature>
<proteinExistence type="predicted"/>
<dbReference type="Pfam" id="PF06541">
    <property type="entry name" value="ABC_trans_CmpB"/>
    <property type="match status" value="1"/>
</dbReference>
<dbReference type="RefSeq" id="WP_125967598.1">
    <property type="nucleotide sequence ID" value="NZ_QXGK01000002.1"/>
</dbReference>
<feature type="transmembrane region" description="Helical" evidence="1">
    <location>
        <begin position="104"/>
        <end position="126"/>
    </location>
</feature>
<protein>
    <submittedName>
        <fullName evidence="2">Putative ABC-transporter type IV</fullName>
    </submittedName>
</protein>
<organism evidence="2 3">
    <name type="scientific">Bifidobacterium samirii</name>
    <dbReference type="NCBI Taxonomy" id="2306974"/>
    <lineage>
        <taxon>Bacteria</taxon>
        <taxon>Bacillati</taxon>
        <taxon>Actinomycetota</taxon>
        <taxon>Actinomycetes</taxon>
        <taxon>Bifidobacteriales</taxon>
        <taxon>Bifidobacteriaceae</taxon>
        <taxon>Bifidobacterium</taxon>
    </lineage>
</organism>
<dbReference type="EMBL" id="QXGK01000002">
    <property type="protein sequence ID" value="RSX58448.1"/>
    <property type="molecule type" value="Genomic_DNA"/>
</dbReference>
<feature type="transmembrane region" description="Helical" evidence="1">
    <location>
        <begin position="161"/>
        <end position="180"/>
    </location>
</feature>
<feature type="transmembrane region" description="Helical" evidence="1">
    <location>
        <begin position="229"/>
        <end position="250"/>
    </location>
</feature>
<sequence>MTESSNDIPETTAADAVDPADVTAPVAAADARRTADGRLVGDVNGDGVVDIDDQRLPLIARIYGIILLIQGVCTIPLIVLAILYTVREAIEGRLDVGAVNLTAILSGLSAATSSVAFIALTIFGVLLIRNHRKHAARWIYLLITLTIAEGMFTVALDGLGWNLLGPLIQAVILVALSVTVDPDLRAERRRETAARRREDRAAYEKALDLGMPGRDLTGKGYISLDFFNIFWLFMVGCVAGLIIETIYHFVLFGEYQDRAGLLWGPFSPIYGCGAVILTALLNRLWRQNWLLIFCASAVIGGTFEYFVSWFMEVAFGITAWDYTGKWLSIDGRTSGKYMFFWGLLGLAWIKLILPRLLTLIQRIPWRVRYALTLACLAFMVIDAAMTLMALDAWYSRLAGIEADSPVAHFFGAHFGDTFMADRFQTMHLDPAKAGRM</sequence>
<keyword evidence="1" id="KW-0812">Transmembrane</keyword>
<feature type="transmembrane region" description="Helical" evidence="1">
    <location>
        <begin position="369"/>
        <end position="390"/>
    </location>
</feature>
<dbReference type="OrthoDB" id="9789229at2"/>
<dbReference type="Proteomes" id="UP000287470">
    <property type="component" value="Unassembled WGS sequence"/>
</dbReference>
<gene>
    <name evidence="2" type="ORF">D2E24_0327</name>
</gene>
<dbReference type="AlphaFoldDB" id="A0A430FW91"/>
<dbReference type="InterPro" id="IPR010540">
    <property type="entry name" value="CmpB_TMEM229"/>
</dbReference>
<feature type="transmembrane region" description="Helical" evidence="1">
    <location>
        <begin position="138"/>
        <end position="155"/>
    </location>
</feature>
<evidence type="ECO:0000256" key="1">
    <source>
        <dbReference type="SAM" id="Phobius"/>
    </source>
</evidence>
<feature type="transmembrane region" description="Helical" evidence="1">
    <location>
        <begin position="289"/>
        <end position="317"/>
    </location>
</feature>
<comment type="caution">
    <text evidence="2">The sequence shown here is derived from an EMBL/GenBank/DDBJ whole genome shotgun (WGS) entry which is preliminary data.</text>
</comment>